<name>A0A5R9L293_9BACT</name>
<organism evidence="2 3">
    <name type="scientific">Dyadobacter luticola</name>
    <dbReference type="NCBI Taxonomy" id="1979387"/>
    <lineage>
        <taxon>Bacteria</taxon>
        <taxon>Pseudomonadati</taxon>
        <taxon>Bacteroidota</taxon>
        <taxon>Cytophagia</taxon>
        <taxon>Cytophagales</taxon>
        <taxon>Spirosomataceae</taxon>
        <taxon>Dyadobacter</taxon>
    </lineage>
</organism>
<proteinExistence type="predicted"/>
<dbReference type="AlphaFoldDB" id="A0A5R9L293"/>
<keyword evidence="1" id="KW-1133">Transmembrane helix</keyword>
<reference evidence="2 3" key="1">
    <citation type="submission" date="2019-05" db="EMBL/GenBank/DDBJ databases">
        <authorList>
            <person name="Qu J.-H."/>
        </authorList>
    </citation>
    <scope>NUCLEOTIDE SEQUENCE [LARGE SCALE GENOMIC DNA]</scope>
    <source>
        <strain evidence="2 3">T17</strain>
    </source>
</reference>
<keyword evidence="1" id="KW-0812">Transmembrane</keyword>
<comment type="caution">
    <text evidence="2">The sequence shown here is derived from an EMBL/GenBank/DDBJ whole genome shotgun (WGS) entry which is preliminary data.</text>
</comment>
<dbReference type="RefSeq" id="WP_138363914.1">
    <property type="nucleotide sequence ID" value="NZ_VCEJ01000002.1"/>
</dbReference>
<feature type="transmembrane region" description="Helical" evidence="1">
    <location>
        <begin position="44"/>
        <end position="63"/>
    </location>
</feature>
<protein>
    <submittedName>
        <fullName evidence="2">Uncharacterized protein</fullName>
    </submittedName>
</protein>
<keyword evidence="3" id="KW-1185">Reference proteome</keyword>
<dbReference type="OrthoDB" id="936103at2"/>
<evidence type="ECO:0000313" key="2">
    <source>
        <dbReference type="EMBL" id="TLV02704.1"/>
    </source>
</evidence>
<gene>
    <name evidence="2" type="ORF">FEN17_03535</name>
</gene>
<evidence type="ECO:0000256" key="1">
    <source>
        <dbReference type="SAM" id="Phobius"/>
    </source>
</evidence>
<sequence>MKSEEKLNEALRAALKRKFDDFEETPNPASFNIIRAHIKQPRNYKFLFLSLLLIGLVGTGLFFNQYLGENAGPQVAGRKDHISLTKSELKARVAPEVVTLKNEEKTKPEISRRDADLNIPRQTFKNRNKHQDVQSKLLAQAIESNLPAQVLRSNRKENLFQEADHNLSPQILIAENNAEEIRQPAPATTLAIQVSKLESEQMKSTAMNLPGVAVPEKDSPYYKQKNPSKVSWLVNAAVLKSYQILTVPKSSGQDFQNFKFPSVFSLESVGYKFSVGLEKKGFQALLHYSTFRLKFSYEIAGNEYIVQNEGQSYTIVRPGTVVTENNKMDLLGIGLSKQVLWGNSPFRKYYASAGLEYSRAIQSKSHIGWINASIGRQFAVNRNVLIHVGPYAEFSPLKMSGANNPFLYQPYRVGISLGMKLIRP</sequence>
<accession>A0A5R9L293</accession>
<keyword evidence="1" id="KW-0472">Membrane</keyword>
<evidence type="ECO:0000313" key="3">
    <source>
        <dbReference type="Proteomes" id="UP000306402"/>
    </source>
</evidence>
<dbReference type="EMBL" id="VCEJ01000002">
    <property type="protein sequence ID" value="TLV02704.1"/>
    <property type="molecule type" value="Genomic_DNA"/>
</dbReference>
<dbReference type="Proteomes" id="UP000306402">
    <property type="component" value="Unassembled WGS sequence"/>
</dbReference>